<evidence type="ECO:0000313" key="3">
    <source>
        <dbReference type="Proteomes" id="UP001337655"/>
    </source>
</evidence>
<dbReference type="AlphaFoldDB" id="A0AAV9NY60"/>
<dbReference type="GeneID" id="89930891"/>
<evidence type="ECO:0000313" key="2">
    <source>
        <dbReference type="EMBL" id="KAK5164896.1"/>
    </source>
</evidence>
<dbReference type="Proteomes" id="UP001337655">
    <property type="component" value="Unassembled WGS sequence"/>
</dbReference>
<feature type="region of interest" description="Disordered" evidence="1">
    <location>
        <begin position="378"/>
        <end position="451"/>
    </location>
</feature>
<sequence>MPQATTIPSGPTDAYGRPDADLLDVVGPDFYGPRERFKRISTASMNVLLMPAKAAQQPAHPVPPLALASTSVRKRFARRFHAAKKRLKDISGSSAAAIVGPSSLDSLSSEELDRVHLGDFNGVREQLQLWTEYGDAEGVQDARRLNAEALKSRDFAAKEFFRTTDSRSHTAQQIWRDLVRGYSSKMMTNKGDVLVAIAGLAAFMRKATGDQYLAGLWREMLRSDLLWQTNESRYRPSRYVAPTWSGASTTLGKNDVSLGAGQTSIDFREVKAKDQYVAIIDSCSVTYREGTSESQVLSGELNITGKLALLEFFLENVWASSSGADLFVRIPAFNAVGDPIFDTNDMVLTKERRRGIYRVRTTESQLYFLAITRSDEEPSYEDRPWKAPTIDEELRDRIPPLPGVEANQVSIDEASKLPGESSGAGEPLDEGDDKIPSNAPDDAKGLESEPI</sequence>
<name>A0AAV9NY60_9PEZI</name>
<dbReference type="RefSeq" id="XP_064655092.1">
    <property type="nucleotide sequence ID" value="XM_064806787.1"/>
</dbReference>
<feature type="compositionally biased region" description="Basic and acidic residues" evidence="1">
    <location>
        <begin position="441"/>
        <end position="451"/>
    </location>
</feature>
<protein>
    <submittedName>
        <fullName evidence="2">Uncharacterized protein</fullName>
    </submittedName>
</protein>
<proteinExistence type="predicted"/>
<keyword evidence="3" id="KW-1185">Reference proteome</keyword>
<comment type="caution">
    <text evidence="2">The sequence shown here is derived from an EMBL/GenBank/DDBJ whole genome shotgun (WGS) entry which is preliminary data.</text>
</comment>
<organism evidence="2 3">
    <name type="scientific">Saxophila tyrrhenica</name>
    <dbReference type="NCBI Taxonomy" id="1690608"/>
    <lineage>
        <taxon>Eukaryota</taxon>
        <taxon>Fungi</taxon>
        <taxon>Dikarya</taxon>
        <taxon>Ascomycota</taxon>
        <taxon>Pezizomycotina</taxon>
        <taxon>Dothideomycetes</taxon>
        <taxon>Dothideomycetidae</taxon>
        <taxon>Mycosphaerellales</taxon>
        <taxon>Extremaceae</taxon>
        <taxon>Saxophila</taxon>
    </lineage>
</organism>
<evidence type="ECO:0000256" key="1">
    <source>
        <dbReference type="SAM" id="MobiDB-lite"/>
    </source>
</evidence>
<dbReference type="EMBL" id="JAVRRT010000018">
    <property type="protein sequence ID" value="KAK5164896.1"/>
    <property type="molecule type" value="Genomic_DNA"/>
</dbReference>
<gene>
    <name evidence="2" type="ORF">LTR77_009560</name>
</gene>
<dbReference type="PANTHER" id="PTHR33112">
    <property type="entry name" value="DOMAIN PROTEIN, PUTATIVE-RELATED"/>
    <property type="match status" value="1"/>
</dbReference>
<dbReference type="PANTHER" id="PTHR33112:SF16">
    <property type="entry name" value="HETEROKARYON INCOMPATIBILITY DOMAIN-CONTAINING PROTEIN"/>
    <property type="match status" value="1"/>
</dbReference>
<reference evidence="2 3" key="1">
    <citation type="submission" date="2023-08" db="EMBL/GenBank/DDBJ databases">
        <title>Black Yeasts Isolated from many extreme environments.</title>
        <authorList>
            <person name="Coleine C."/>
            <person name="Stajich J.E."/>
            <person name="Selbmann L."/>
        </authorList>
    </citation>
    <scope>NUCLEOTIDE SEQUENCE [LARGE SCALE GENOMIC DNA]</scope>
    <source>
        <strain evidence="2 3">CCFEE 5935</strain>
    </source>
</reference>
<accession>A0AAV9NY60</accession>